<dbReference type="Gene3D" id="3.30.700.10">
    <property type="entry name" value="Glycoprotein, Type 4 Pilin"/>
    <property type="match status" value="1"/>
</dbReference>
<accession>A0A382AHR1</accession>
<name>A0A382AHR1_9ZZZZ</name>
<dbReference type="AlphaFoldDB" id="A0A382AHR1"/>
<protein>
    <recommendedName>
        <fullName evidence="2">Type II secretion system protein GspG C-terminal domain-containing protein</fullName>
    </recommendedName>
</protein>
<organism evidence="1">
    <name type="scientific">marine metagenome</name>
    <dbReference type="NCBI Taxonomy" id="408172"/>
    <lineage>
        <taxon>unclassified sequences</taxon>
        <taxon>metagenomes</taxon>
        <taxon>ecological metagenomes</taxon>
    </lineage>
</organism>
<evidence type="ECO:0000313" key="1">
    <source>
        <dbReference type="EMBL" id="SVB01125.1"/>
    </source>
</evidence>
<dbReference type="EMBL" id="UINC01025477">
    <property type="protein sequence ID" value="SVB01125.1"/>
    <property type="molecule type" value="Genomic_DNA"/>
</dbReference>
<evidence type="ECO:0008006" key="2">
    <source>
        <dbReference type="Google" id="ProtNLM"/>
    </source>
</evidence>
<feature type="non-terminal residue" evidence="1">
    <location>
        <position position="1"/>
    </location>
</feature>
<gene>
    <name evidence="1" type="ORF">METZ01_LOCUS153979</name>
</gene>
<dbReference type="SUPFAM" id="SSF54523">
    <property type="entry name" value="Pili subunits"/>
    <property type="match status" value="1"/>
</dbReference>
<feature type="non-terminal residue" evidence="1">
    <location>
        <position position="180"/>
    </location>
</feature>
<proteinExistence type="predicted"/>
<dbReference type="InterPro" id="IPR045584">
    <property type="entry name" value="Pilin-like"/>
</dbReference>
<sequence length="180" mass="19465">LVELLVVIAIVAILASLLLPVLSSAGRRAQGTVCTGNLRQLGIVGQMYWSDNDNRAFAYRGETVDSGDLFWFGWLERGGEGQRRFELTKGVLHPYLGGRGVETCPGLAYVDSRFKLKATGAAFGYGYNLHLAGGIAGPGVRIDRLAKPGGTVFLADAAQVNTFQPPATNEHPMLEEFYYV</sequence>
<reference evidence="1" key="1">
    <citation type="submission" date="2018-05" db="EMBL/GenBank/DDBJ databases">
        <authorList>
            <person name="Lanie J.A."/>
            <person name="Ng W.-L."/>
            <person name="Kazmierczak K.M."/>
            <person name="Andrzejewski T.M."/>
            <person name="Davidsen T.M."/>
            <person name="Wayne K.J."/>
            <person name="Tettelin H."/>
            <person name="Glass J.I."/>
            <person name="Rusch D."/>
            <person name="Podicherti R."/>
            <person name="Tsui H.-C.T."/>
            <person name="Winkler M.E."/>
        </authorList>
    </citation>
    <scope>NUCLEOTIDE SEQUENCE</scope>
</reference>